<protein>
    <recommendedName>
        <fullName evidence="3">ParB/Sulfiredoxin domain-containing protein</fullName>
    </recommendedName>
</protein>
<name>A0A846TX34_9MOLU</name>
<dbReference type="RefSeq" id="WP_168105098.1">
    <property type="nucleotide sequence ID" value="NZ_CP051215.1"/>
</dbReference>
<organism evidence="1 2">
    <name type="scientific">Spiroplasma platyhelix PALS-1</name>
    <dbReference type="NCBI Taxonomy" id="1276218"/>
    <lineage>
        <taxon>Bacteria</taxon>
        <taxon>Bacillati</taxon>
        <taxon>Mycoplasmatota</taxon>
        <taxon>Mollicutes</taxon>
        <taxon>Entomoplasmatales</taxon>
        <taxon>Spiroplasmataceae</taxon>
        <taxon>Spiroplasma</taxon>
    </lineage>
</organism>
<accession>A0A846TX34</accession>
<reference evidence="1 2" key="1">
    <citation type="submission" date="2020-04" db="EMBL/GenBank/DDBJ databases">
        <title>Complete genome sequence of Spiroplasma platyhelix ATCC 51748, an insect isolate.</title>
        <authorList>
            <person name="Green E.A."/>
            <person name="Klassen J.L."/>
        </authorList>
    </citation>
    <scope>NUCLEOTIDE SEQUENCE [LARGE SCALE GENOMIC DNA]</scope>
    <source>
        <strain evidence="1 2">PALS-1</strain>
    </source>
</reference>
<sequence>METENYIIQKNLEKLISFNNPSQTGMIIPSFPNKKFDVYEVPLEWLKFNPYNDRIASYIRSYEFKNKNKDINYWFSDEGQKLIANFLWESDVNSNDKTKEDLLRNKQHTFAIIDKNGLIIDGNRRVCILKKICSEINYKNFNVNFFNKLKTIIIWEPLNKNQVMELETEIQMGQDGKIDYQPIEKYLKVNKLLNEGFPEEKIASLIKKEVKDIREYKQVYNLMNSYLDYINAPNQFEFIKRMEDHFINLNKTLNYMRNENYSADWKYDDTDIFDFQIIAFCFVRSGYEGKKFRKLLGSATQRNGPFANKKMWDKFKEEILEENNKAEKRMMHRIDLMKKEDQEAVYKNDSNKIYLKDKYNEVLRDISRILEIKNDGFKGQKLMKSCLQSINEINNIFEEIYITSELKKDFKKIKEIILNIDKKLIEKGKKDD</sequence>
<keyword evidence="2" id="KW-1185">Reference proteome</keyword>
<evidence type="ECO:0000313" key="1">
    <source>
        <dbReference type="EMBL" id="NKE38621.1"/>
    </source>
</evidence>
<evidence type="ECO:0000313" key="2">
    <source>
        <dbReference type="Proteomes" id="UP000584587"/>
    </source>
</evidence>
<dbReference type="EMBL" id="JAAVVK010000002">
    <property type="protein sequence ID" value="NKE38621.1"/>
    <property type="molecule type" value="Genomic_DNA"/>
</dbReference>
<proteinExistence type="predicted"/>
<gene>
    <name evidence="1" type="ORF">HER12_02485</name>
</gene>
<evidence type="ECO:0008006" key="3">
    <source>
        <dbReference type="Google" id="ProtNLM"/>
    </source>
</evidence>
<comment type="caution">
    <text evidence="1">The sequence shown here is derived from an EMBL/GenBank/DDBJ whole genome shotgun (WGS) entry which is preliminary data.</text>
</comment>
<dbReference type="AlphaFoldDB" id="A0A846TX34"/>
<dbReference type="Proteomes" id="UP000584587">
    <property type="component" value="Unassembled WGS sequence"/>
</dbReference>